<gene>
    <name evidence="1" type="ORF">AaeL_AAEL013100</name>
</gene>
<reference evidence="1" key="3">
    <citation type="submission" date="2012-09" db="EMBL/GenBank/DDBJ databases">
        <authorList>
            <consortium name="VectorBase"/>
        </authorList>
    </citation>
    <scope>NUCLEOTIDE SEQUENCE</scope>
    <source>
        <strain evidence="1">Liverpool</strain>
    </source>
</reference>
<dbReference type="HOGENOM" id="CLU_2689800_0_0_1"/>
<evidence type="ECO:0000313" key="2">
    <source>
        <dbReference type="Proteomes" id="UP000682892"/>
    </source>
</evidence>
<sequence>MSSPRRKNNQSTTRCESDQSAYYSGSRVTYQPEAACRLSFVIQCPFNFGIVKNNAERGGIRVTASHRCVPNGPI</sequence>
<reference evidence="1" key="2">
    <citation type="journal article" date="2007" name="Science">
        <title>Genome sequence of Aedes aegypti, a major arbovirus vector.</title>
        <authorList>
            <person name="Nene V."/>
            <person name="Wortman J.R."/>
            <person name="Lawson D."/>
            <person name="Haas B."/>
            <person name="Kodira C."/>
            <person name="Tu Z.J."/>
            <person name="Loftus B."/>
            <person name="Xi Z."/>
            <person name="Megy K."/>
            <person name="Grabherr M."/>
            <person name="Ren Q."/>
            <person name="Zdobnov E.M."/>
            <person name="Lobo N.F."/>
            <person name="Campbell K.S."/>
            <person name="Brown S.E."/>
            <person name="Bonaldo M.F."/>
            <person name="Zhu J."/>
            <person name="Sinkins S.P."/>
            <person name="Hogenkamp D.G."/>
            <person name="Amedeo P."/>
            <person name="Arensburger P."/>
            <person name="Atkinson P.W."/>
            <person name="Bidwell S."/>
            <person name="Biedler J."/>
            <person name="Birney E."/>
            <person name="Bruggner R.V."/>
            <person name="Costas J."/>
            <person name="Coy M.R."/>
            <person name="Crabtree J."/>
            <person name="Crawford M."/>
            <person name="Debruyn B."/>
            <person name="Decaprio D."/>
            <person name="Eiglmeier K."/>
            <person name="Eisenstadt E."/>
            <person name="El-Dorry H."/>
            <person name="Gelbart W.M."/>
            <person name="Gomes S.L."/>
            <person name="Hammond M."/>
            <person name="Hannick L.I."/>
            <person name="Hogan J.R."/>
            <person name="Holmes M.H."/>
            <person name="Jaffe D."/>
            <person name="Johnston J.S."/>
            <person name="Kennedy R.C."/>
            <person name="Koo H."/>
            <person name="Kravitz S."/>
            <person name="Kriventseva E.V."/>
            <person name="Kulp D."/>
            <person name="Labutti K."/>
            <person name="Lee E."/>
            <person name="Li S."/>
            <person name="Lovin D.D."/>
            <person name="Mao C."/>
            <person name="Mauceli E."/>
            <person name="Menck C.F."/>
            <person name="Miller J.R."/>
            <person name="Montgomery P."/>
            <person name="Mori A."/>
            <person name="Nascimento A.L."/>
            <person name="Naveira H.F."/>
            <person name="Nusbaum C."/>
            <person name="O'leary S."/>
            <person name="Orvis J."/>
            <person name="Pertea M."/>
            <person name="Quesneville H."/>
            <person name="Reidenbach K.R."/>
            <person name="Rogers Y.H."/>
            <person name="Roth C.W."/>
            <person name="Schneider J.R."/>
            <person name="Schatz M."/>
            <person name="Shumway M."/>
            <person name="Stanke M."/>
            <person name="Stinson E.O."/>
            <person name="Tubio J.M."/>
            <person name="Vanzee J.P."/>
            <person name="Verjovski-Almeida S."/>
            <person name="Werner D."/>
            <person name="White O."/>
            <person name="Wyder S."/>
            <person name="Zeng Q."/>
            <person name="Zhao Q."/>
            <person name="Zhao Y."/>
            <person name="Hill C.A."/>
            <person name="Raikhel A.S."/>
            <person name="Soares M.B."/>
            <person name="Knudson D.L."/>
            <person name="Lee N.H."/>
            <person name="Galagan J."/>
            <person name="Salzberg S.L."/>
            <person name="Paulsen I.T."/>
            <person name="Dimopoulos G."/>
            <person name="Collins F.H."/>
            <person name="Birren B."/>
            <person name="Fraser-Liggett C.M."/>
            <person name="Severson D.W."/>
        </authorList>
    </citation>
    <scope>NUCLEOTIDE SEQUENCE [LARGE SCALE GENOMIC DNA]</scope>
    <source>
        <strain evidence="1">Liverpool</strain>
    </source>
</reference>
<organism evidence="1 2">
    <name type="scientific">Aedes aegypti</name>
    <name type="common">Yellowfever mosquito</name>
    <name type="synonym">Culex aegypti</name>
    <dbReference type="NCBI Taxonomy" id="7159"/>
    <lineage>
        <taxon>Eukaryota</taxon>
        <taxon>Metazoa</taxon>
        <taxon>Ecdysozoa</taxon>
        <taxon>Arthropoda</taxon>
        <taxon>Hexapoda</taxon>
        <taxon>Insecta</taxon>
        <taxon>Pterygota</taxon>
        <taxon>Neoptera</taxon>
        <taxon>Endopterygota</taxon>
        <taxon>Diptera</taxon>
        <taxon>Nematocera</taxon>
        <taxon>Culicoidea</taxon>
        <taxon>Culicidae</taxon>
        <taxon>Culicinae</taxon>
        <taxon>Aedini</taxon>
        <taxon>Aedes</taxon>
        <taxon>Stegomyia</taxon>
    </lineage>
</organism>
<dbReference type="AlphaFoldDB" id="Q16K64"/>
<reference evidence="1" key="1">
    <citation type="submission" date="2005-10" db="EMBL/GenBank/DDBJ databases">
        <authorList>
            <person name="Loftus B.J."/>
            <person name="Nene V.M."/>
            <person name="Hannick L.I."/>
            <person name="Bidwell S."/>
            <person name="Haas B."/>
            <person name="Amedeo P."/>
            <person name="Orvis J."/>
            <person name="Wortman J.R."/>
            <person name="White O.R."/>
            <person name="Salzberg S."/>
            <person name="Shumway M."/>
            <person name="Koo H."/>
            <person name="Zhao Y."/>
            <person name="Holmes M."/>
            <person name="Miller J."/>
            <person name="Schatz M."/>
            <person name="Pop M."/>
            <person name="Pai G."/>
            <person name="Utterback T."/>
            <person name="Rogers Y.-H."/>
            <person name="Kravitz S."/>
            <person name="Fraser C.M."/>
        </authorList>
    </citation>
    <scope>NUCLEOTIDE SEQUENCE</scope>
    <source>
        <strain evidence="1">Liverpool</strain>
    </source>
</reference>
<dbReference type="Proteomes" id="UP000682892">
    <property type="component" value="Chromosome 2"/>
</dbReference>
<accession>Q16K64</accession>
<dbReference type="PaxDb" id="7159-AAEL013100-PA"/>
<proteinExistence type="predicted"/>
<name>Q16K64_AEDAE</name>
<evidence type="ECO:0000313" key="1">
    <source>
        <dbReference type="EMBL" id="EAT34702.1"/>
    </source>
</evidence>
<dbReference type="EMBL" id="CH477974">
    <property type="protein sequence ID" value="EAT34702.1"/>
    <property type="molecule type" value="Genomic_DNA"/>
</dbReference>
<protein>
    <submittedName>
        <fullName evidence="1">AAEL013100-PA</fullName>
    </submittedName>
</protein>